<dbReference type="PANTHER" id="PTHR35145">
    <property type="entry name" value="CYTOPLASMIC PROTEIN-RELATED"/>
    <property type="match status" value="1"/>
</dbReference>
<dbReference type="Proteomes" id="UP000004754">
    <property type="component" value="Unassembled WGS sequence"/>
</dbReference>
<dbReference type="STRING" id="887929.HMP0721_0111"/>
<comment type="caution">
    <text evidence="1">The sequence shown here is derived from an EMBL/GenBank/DDBJ whole genome shotgun (WGS) entry which is preliminary data.</text>
</comment>
<dbReference type="HOGENOM" id="CLU_105851_5_0_9"/>
<evidence type="ECO:0000313" key="1">
    <source>
        <dbReference type="EMBL" id="EFV02829.1"/>
    </source>
</evidence>
<gene>
    <name evidence="1" type="ORF">HMP0721_0111</name>
</gene>
<evidence type="ECO:0008006" key="3">
    <source>
        <dbReference type="Google" id="ProtNLM"/>
    </source>
</evidence>
<dbReference type="AlphaFoldDB" id="E6MDM9"/>
<dbReference type="RefSeq" id="WP_006597529.1">
    <property type="nucleotide sequence ID" value="NZ_GL622359.1"/>
</dbReference>
<dbReference type="OrthoDB" id="9789813at2"/>
<dbReference type="PANTHER" id="PTHR35145:SF1">
    <property type="entry name" value="CYTOPLASMIC PROTEIN"/>
    <property type="match status" value="1"/>
</dbReference>
<sequence length="122" mass="14136">MKDLRRQVEVWLAAENGDAPEYLWAKFPNHAVFRRKDNRKWYALVAEVPREKLGLAEKAPVPVLVVKCEPFLKDLLLEMPGYRPAYHMNKEHWITVLLDGSVPFEKIVEHLAMSRELAGGKK</sequence>
<dbReference type="eggNOG" id="COG2315">
    <property type="taxonomic scope" value="Bacteria"/>
</dbReference>
<dbReference type="SUPFAM" id="SSF142906">
    <property type="entry name" value="YjbR-like"/>
    <property type="match status" value="1"/>
</dbReference>
<evidence type="ECO:0000313" key="2">
    <source>
        <dbReference type="Proteomes" id="UP000004754"/>
    </source>
</evidence>
<dbReference type="Pfam" id="PF04237">
    <property type="entry name" value="YjbR"/>
    <property type="match status" value="1"/>
</dbReference>
<dbReference type="EMBL" id="AEQN01000004">
    <property type="protein sequence ID" value="EFV02829.1"/>
    <property type="molecule type" value="Genomic_DNA"/>
</dbReference>
<reference evidence="1 2" key="1">
    <citation type="submission" date="2010-12" db="EMBL/GenBank/DDBJ databases">
        <authorList>
            <person name="Muzny D."/>
            <person name="Qin X."/>
            <person name="Deng J."/>
            <person name="Jiang H."/>
            <person name="Liu Y."/>
            <person name="Qu J."/>
            <person name="Song X.-Z."/>
            <person name="Zhang L."/>
            <person name="Thornton R."/>
            <person name="Coyle M."/>
            <person name="Francisco L."/>
            <person name="Jackson L."/>
            <person name="Javaid M."/>
            <person name="Korchina V."/>
            <person name="Kovar C."/>
            <person name="Mata R."/>
            <person name="Mathew T."/>
            <person name="Ngo R."/>
            <person name="Nguyen L."/>
            <person name="Nguyen N."/>
            <person name="Okwuonu G."/>
            <person name="Ongeri F."/>
            <person name="Pham C."/>
            <person name="Simmons D."/>
            <person name="Wilczek-Boney K."/>
            <person name="Hale W."/>
            <person name="Jakkamsetti A."/>
            <person name="Pham P."/>
            <person name="Ruth R."/>
            <person name="San Lucas F."/>
            <person name="Warren J."/>
            <person name="Zhang J."/>
            <person name="Zhao Z."/>
            <person name="Zhou C."/>
            <person name="Zhu D."/>
            <person name="Lee S."/>
            <person name="Bess C."/>
            <person name="Blankenburg K."/>
            <person name="Forbes L."/>
            <person name="Fu Q."/>
            <person name="Gubbala S."/>
            <person name="Hirani K."/>
            <person name="Jayaseelan J.C."/>
            <person name="Lara F."/>
            <person name="Munidasa M."/>
            <person name="Palculict T."/>
            <person name="Patil S."/>
            <person name="Pu L.-L."/>
            <person name="Saada N."/>
            <person name="Tang L."/>
            <person name="Weissenberger G."/>
            <person name="Zhu Y."/>
            <person name="Hemphill L."/>
            <person name="Shang Y."/>
            <person name="Youmans B."/>
            <person name="Ayvaz T."/>
            <person name="Ross M."/>
            <person name="Santibanez J."/>
            <person name="Aqrawi P."/>
            <person name="Gross S."/>
            <person name="Joshi V."/>
            <person name="Fowler G."/>
            <person name="Nazareth L."/>
            <person name="Reid J."/>
            <person name="Worley K."/>
            <person name="Petrosino J."/>
            <person name="Highlander S."/>
            <person name="Gibbs R."/>
        </authorList>
    </citation>
    <scope>NUCLEOTIDE SEQUENCE [LARGE SCALE GENOMIC DNA]</scope>
    <source>
        <strain evidence="1 2">ATCC 23263</strain>
    </source>
</reference>
<dbReference type="InterPro" id="IPR058532">
    <property type="entry name" value="YjbR/MT2646/Rv2570-like"/>
</dbReference>
<name>E6MDM9_9FIRM</name>
<organism evidence="1 2">
    <name type="scientific">Pseudoramibacter alactolyticus ATCC 23263</name>
    <dbReference type="NCBI Taxonomy" id="887929"/>
    <lineage>
        <taxon>Bacteria</taxon>
        <taxon>Bacillati</taxon>
        <taxon>Bacillota</taxon>
        <taxon>Clostridia</taxon>
        <taxon>Eubacteriales</taxon>
        <taxon>Eubacteriaceae</taxon>
        <taxon>Pseudoramibacter</taxon>
    </lineage>
</organism>
<proteinExistence type="predicted"/>
<dbReference type="Gene3D" id="3.90.1150.30">
    <property type="match status" value="1"/>
</dbReference>
<keyword evidence="2" id="KW-1185">Reference proteome</keyword>
<protein>
    <recommendedName>
        <fullName evidence="3">MmcQ/YjbR family DNA-binding protein</fullName>
    </recommendedName>
</protein>
<dbReference type="InterPro" id="IPR038056">
    <property type="entry name" value="YjbR-like_sf"/>
</dbReference>
<dbReference type="InterPro" id="IPR007351">
    <property type="entry name" value="YjbR"/>
</dbReference>
<accession>E6MDM9</accession>